<reference evidence="2" key="1">
    <citation type="submission" date="2009-11" db="EMBL/GenBank/DDBJ databases">
        <authorList>
            <consortium name="The Broad Institute Genome Sequencing Platform"/>
            <person name="Ward D."/>
            <person name="Feldgarden M."/>
            <person name="Earl A."/>
            <person name="Young S.K."/>
            <person name="Zeng Q."/>
            <person name="Koehrsen M."/>
            <person name="Alvarado L."/>
            <person name="Berlin A."/>
            <person name="Bochicchio J."/>
            <person name="Borenstein D."/>
            <person name="Chapman S.B."/>
            <person name="Chen Z."/>
            <person name="Engels R."/>
            <person name="Freedman E."/>
            <person name="Gellesch M."/>
            <person name="Goldberg J."/>
            <person name="Griggs A."/>
            <person name="Gujja S."/>
            <person name="Heilman E."/>
            <person name="Heiman D."/>
            <person name="Hepburn T."/>
            <person name="Howarth C."/>
            <person name="Jen D."/>
            <person name="Larson L."/>
            <person name="Lewis B."/>
            <person name="Mehta T."/>
            <person name="Park D."/>
            <person name="Pearson M."/>
            <person name="Roberts A."/>
            <person name="Saif S."/>
            <person name="Shea T."/>
            <person name="Shenoy N."/>
            <person name="Sisk P."/>
            <person name="Stolte C."/>
            <person name="Sykes S."/>
            <person name="Thomson T."/>
            <person name="Walk T."/>
            <person name="White J."/>
            <person name="Yandava C."/>
            <person name="Izard J."/>
            <person name="Baranova O.V."/>
            <person name="Blanton J.M."/>
            <person name="Tanner A.C."/>
            <person name="Dewhirst F.E."/>
            <person name="Haas B."/>
            <person name="Nusbaum C."/>
            <person name="Birren B."/>
        </authorList>
    </citation>
    <scope>NUCLEOTIDE SEQUENCE [LARGE SCALE GENOMIC DNA]</scope>
    <source>
        <strain evidence="2">1-1 BBBD Race 1</strain>
    </source>
</reference>
<feature type="non-terminal residue" evidence="2">
    <location>
        <position position="1"/>
    </location>
</feature>
<dbReference type="PANTHER" id="PTHR34144">
    <property type="entry name" value="CHROMOSOME 8, WHOLE GENOME SHOTGUN SEQUENCE"/>
    <property type="match status" value="1"/>
</dbReference>
<protein>
    <recommendedName>
        <fullName evidence="5">Capsular associated protein</fullName>
    </recommendedName>
</protein>
<keyword evidence="4" id="KW-1185">Reference proteome</keyword>
<feature type="compositionally biased region" description="Basic and acidic residues" evidence="1">
    <location>
        <begin position="542"/>
        <end position="556"/>
    </location>
</feature>
<feature type="compositionally biased region" description="Low complexity" evidence="1">
    <location>
        <begin position="489"/>
        <end position="505"/>
    </location>
</feature>
<feature type="region of interest" description="Disordered" evidence="1">
    <location>
        <begin position="484"/>
        <end position="510"/>
    </location>
</feature>
<dbReference type="EMBL" id="ADAS02000011">
    <property type="protein sequence ID" value="OAV97781.1"/>
    <property type="molecule type" value="Genomic_DNA"/>
</dbReference>
<evidence type="ECO:0000256" key="1">
    <source>
        <dbReference type="SAM" id="MobiDB-lite"/>
    </source>
</evidence>
<accession>A0A180GZ46</accession>
<evidence type="ECO:0000313" key="4">
    <source>
        <dbReference type="Proteomes" id="UP000005240"/>
    </source>
</evidence>
<dbReference type="VEuPathDB" id="FungiDB:PTTG_01069"/>
<name>A0A180GZ46_PUCT1</name>
<dbReference type="OrthoDB" id="3235770at2759"/>
<reference evidence="3" key="4">
    <citation type="submission" date="2025-05" db="UniProtKB">
        <authorList>
            <consortium name="EnsemblFungi"/>
        </authorList>
    </citation>
    <scope>IDENTIFICATION</scope>
    <source>
        <strain evidence="3">isolate 1-1 / race 1 (BBBD)</strain>
    </source>
</reference>
<evidence type="ECO:0000313" key="2">
    <source>
        <dbReference type="EMBL" id="OAV97781.1"/>
    </source>
</evidence>
<reference evidence="3 4" key="3">
    <citation type="journal article" date="2017" name="G3 (Bethesda)">
        <title>Comparative analysis highlights variable genome content of wheat rusts and divergence of the mating loci.</title>
        <authorList>
            <person name="Cuomo C.A."/>
            <person name="Bakkeren G."/>
            <person name="Khalil H.B."/>
            <person name="Panwar V."/>
            <person name="Joly D."/>
            <person name="Linning R."/>
            <person name="Sakthikumar S."/>
            <person name="Song X."/>
            <person name="Adiconis X."/>
            <person name="Fan L."/>
            <person name="Goldberg J.M."/>
            <person name="Levin J.Z."/>
            <person name="Young S."/>
            <person name="Zeng Q."/>
            <person name="Anikster Y."/>
            <person name="Bruce M."/>
            <person name="Wang M."/>
            <person name="Yin C."/>
            <person name="McCallum B."/>
            <person name="Szabo L.J."/>
            <person name="Hulbert S."/>
            <person name="Chen X."/>
            <person name="Fellers J.P."/>
        </authorList>
    </citation>
    <scope>NUCLEOTIDE SEQUENCE</scope>
    <source>
        <strain evidence="3">isolate 1-1 / race 1 (BBBD)</strain>
        <strain evidence="4">Isolate 1-1 / race 1 (BBBD)</strain>
    </source>
</reference>
<dbReference type="EnsemblFungi" id="PTTG_01069-t43_1">
    <property type="protein sequence ID" value="PTTG_01069-t43_1-p1"/>
    <property type="gene ID" value="PTTG_01069"/>
</dbReference>
<dbReference type="AlphaFoldDB" id="A0A180GZ46"/>
<feature type="region of interest" description="Disordered" evidence="1">
    <location>
        <begin position="542"/>
        <end position="697"/>
    </location>
</feature>
<proteinExistence type="predicted"/>
<dbReference type="Pfam" id="PF11735">
    <property type="entry name" value="CAP59_mtransfer"/>
    <property type="match status" value="1"/>
</dbReference>
<gene>
    <name evidence="2" type="ORF">PTTG_01069</name>
</gene>
<organism evidence="2">
    <name type="scientific">Puccinia triticina (isolate 1-1 / race 1 (BBBD))</name>
    <name type="common">Brown leaf rust fungus</name>
    <dbReference type="NCBI Taxonomy" id="630390"/>
    <lineage>
        <taxon>Eukaryota</taxon>
        <taxon>Fungi</taxon>
        <taxon>Dikarya</taxon>
        <taxon>Basidiomycota</taxon>
        <taxon>Pucciniomycotina</taxon>
        <taxon>Pucciniomycetes</taxon>
        <taxon>Pucciniales</taxon>
        <taxon>Pucciniaceae</taxon>
        <taxon>Puccinia</taxon>
    </lineage>
</organism>
<feature type="compositionally biased region" description="Basic and acidic residues" evidence="1">
    <location>
        <begin position="655"/>
        <end position="671"/>
    </location>
</feature>
<evidence type="ECO:0008006" key="5">
    <source>
        <dbReference type="Google" id="ProtNLM"/>
    </source>
</evidence>
<dbReference type="InterPro" id="IPR021047">
    <property type="entry name" value="Mannosyltransferase_CMT1"/>
</dbReference>
<feature type="compositionally biased region" description="Acidic residues" evidence="1">
    <location>
        <begin position="672"/>
        <end position="687"/>
    </location>
</feature>
<dbReference type="PANTHER" id="PTHR34144:SF2">
    <property type="entry name" value="CAPSULAR ASSOCIATED PROTEIN"/>
    <property type="match status" value="1"/>
</dbReference>
<evidence type="ECO:0000313" key="3">
    <source>
        <dbReference type="EnsemblFungi" id="PTTG_01069-t43_1-p1"/>
    </source>
</evidence>
<reference evidence="2" key="2">
    <citation type="submission" date="2016-05" db="EMBL/GenBank/DDBJ databases">
        <title>Comparative analysis highlights variable genome content of wheat rusts and divergence of the mating loci.</title>
        <authorList>
            <person name="Cuomo C.A."/>
            <person name="Bakkeren G."/>
            <person name="Szabo L."/>
            <person name="Khalil H."/>
            <person name="Joly D."/>
            <person name="Goldberg J."/>
            <person name="Young S."/>
            <person name="Zeng Q."/>
            <person name="Fellers J."/>
        </authorList>
    </citation>
    <scope>NUCLEOTIDE SEQUENCE [LARGE SCALE GENOMIC DNA]</scope>
    <source>
        <strain evidence="2">1-1 BBBD Race 1</strain>
    </source>
</reference>
<dbReference type="Proteomes" id="UP000005240">
    <property type="component" value="Unassembled WGS sequence"/>
</dbReference>
<sequence length="797" mass="87941">MFGAPGAHSPWLATISNSSTFQLSNMALTSNQRFGLRILAGLAGIWFLKSLLFSSPTKNASVESEIAIANVFERVTSGTPLGSSALNPQRYPFLQSRIGRDDTQDLFDTDIHAGLEDFWQRFQLPFATAPETVHLDEQVIKGTVEELLAFNGWAAAACTTLTRPYASDSEDPYSDLTKPGQRYFFALVVHSADHFFIDQLAVVVQAARKLGTQAIFVSIVDYASTDSIPFLCDLAEAVMVLLGIPFRIRRVPPMTSDPAASYYPLEEAYTRNLALEPLFELYERRQVSFIRVIWLKGFTCPNDILETLRISIMNQATMVCGMDWKEHNGFFIYNDRWRTRDLDGNLFRGSKSTSPIDEAPPRDSASAARYQQHLPFQVFCCESGSHIVDPMMTYYAGIHYRSSVAGVFNITSAGSGKSPVWTEGPCMDSSQMHFCRDIWLMSAKEGVKEAAREAKQRDKAGKPRGLSRELEDLIRVVAPRLSIPVEDLPQPTRPSQPSTSTEQQSKYSKDKQGNIDLVDHNALLPQADFDQTDGVGAGRDLAANEEKEAAKKKEQEDPVEIPLVADEKAVGGKPLPKGQQKVKRDELVQPPVGQPESEKDAKKLAEGTPADDPSQLPPADKQDKQGEENSPTQPVEPAGSEKEGDQAGASGAEGAEQKGDQLGESPKKESIPAEEEYDEPEDEEEETGVLSQTSTIPNSDLKPARILVNPRCITTYAGVSHTKLALDLFGSGDDVEPSREFGGKYHFSDEKFVGAPNAFVCQEMRTTGGRLSTKQQRRTNFHISKTLRAGWRPGDYV</sequence>
<feature type="compositionally biased region" description="Basic and acidic residues" evidence="1">
    <location>
        <begin position="596"/>
        <end position="605"/>
    </location>
</feature>